<gene>
    <name evidence="9" type="ORF">LKD48_01600</name>
</gene>
<evidence type="ECO:0000256" key="8">
    <source>
        <dbReference type="SAM" id="SignalP"/>
    </source>
</evidence>
<evidence type="ECO:0000256" key="4">
    <source>
        <dbReference type="ARBA" id="ARBA00022989"/>
    </source>
</evidence>
<accession>A0AAE3JB56</accession>
<dbReference type="GO" id="GO:0036376">
    <property type="term" value="P:sodium ion export across plasma membrane"/>
    <property type="evidence" value="ECO:0007669"/>
    <property type="project" value="InterPro"/>
</dbReference>
<feature type="transmembrane region" description="Helical" evidence="7">
    <location>
        <begin position="155"/>
        <end position="175"/>
    </location>
</feature>
<dbReference type="AlphaFoldDB" id="A0AAE3JB56"/>
<feature type="chain" id="PRO_5042155633" evidence="8">
    <location>
        <begin position="27"/>
        <end position="250"/>
    </location>
</feature>
<dbReference type="PROSITE" id="PS51257">
    <property type="entry name" value="PROKAR_LIPOPROTEIN"/>
    <property type="match status" value="1"/>
</dbReference>
<keyword evidence="6" id="KW-0175">Coiled coil</keyword>
<dbReference type="InterPro" id="IPR005899">
    <property type="entry name" value="Na_pump_deCOase"/>
</dbReference>
<evidence type="ECO:0000313" key="10">
    <source>
        <dbReference type="Proteomes" id="UP001198200"/>
    </source>
</evidence>
<proteinExistence type="predicted"/>
<dbReference type="EMBL" id="JAJEQN010000003">
    <property type="protein sequence ID" value="MCC2220343.1"/>
    <property type="molecule type" value="Genomic_DNA"/>
</dbReference>
<protein>
    <submittedName>
        <fullName evidence="9">OadG family protein</fullName>
    </submittedName>
</protein>
<keyword evidence="4 7" id="KW-1133">Transmembrane helix</keyword>
<evidence type="ECO:0000256" key="5">
    <source>
        <dbReference type="ARBA" id="ARBA00023136"/>
    </source>
</evidence>
<reference evidence="9 10" key="1">
    <citation type="submission" date="2021-10" db="EMBL/GenBank/DDBJ databases">
        <title>Anaerobic single-cell dispensing facilitates the cultivation of human gut bacteria.</title>
        <authorList>
            <person name="Afrizal A."/>
        </authorList>
    </citation>
    <scope>NUCLEOTIDE SEQUENCE [LARGE SCALE GENOMIC DNA]</scope>
    <source>
        <strain evidence="9 10">CLA-AA-H224</strain>
    </source>
</reference>
<evidence type="ECO:0000256" key="6">
    <source>
        <dbReference type="SAM" id="Coils"/>
    </source>
</evidence>
<dbReference type="GO" id="GO:0015081">
    <property type="term" value="F:sodium ion transmembrane transporter activity"/>
    <property type="evidence" value="ECO:0007669"/>
    <property type="project" value="InterPro"/>
</dbReference>
<keyword evidence="10" id="KW-1185">Reference proteome</keyword>
<keyword evidence="8" id="KW-0732">Signal</keyword>
<dbReference type="RefSeq" id="WP_066563320.1">
    <property type="nucleotide sequence ID" value="NZ_JAJEQN010000003.1"/>
</dbReference>
<dbReference type="Proteomes" id="UP001198200">
    <property type="component" value="Unassembled WGS sequence"/>
</dbReference>
<feature type="signal peptide" evidence="8">
    <location>
        <begin position="1"/>
        <end position="26"/>
    </location>
</feature>
<evidence type="ECO:0000313" key="9">
    <source>
        <dbReference type="EMBL" id="MCC2220343.1"/>
    </source>
</evidence>
<comment type="subcellular location">
    <subcellularLocation>
        <location evidence="1">Cell membrane</location>
    </subcellularLocation>
</comment>
<dbReference type="GO" id="GO:0005886">
    <property type="term" value="C:plasma membrane"/>
    <property type="evidence" value="ECO:0007669"/>
    <property type="project" value="UniProtKB-SubCell"/>
</dbReference>
<dbReference type="Gene3D" id="3.10.450.590">
    <property type="match status" value="1"/>
</dbReference>
<name>A0AAE3JB56_9FIRM</name>
<comment type="caution">
    <text evidence="9">The sequence shown here is derived from an EMBL/GenBank/DDBJ whole genome shotgun (WGS) entry which is preliminary data.</text>
</comment>
<keyword evidence="2" id="KW-1003">Cell membrane</keyword>
<feature type="coiled-coil region" evidence="6">
    <location>
        <begin position="41"/>
        <end position="68"/>
    </location>
</feature>
<sequence>MKRKLAVLLSVLLCAFGLTACSSSSASDTASEDMAVYKTEAVALIDTLVNEQKTLDELKAEANDEDEAAAFEAGFSAWEDAKEELGAVSEIKEDSADVSYENQNKLYVVSVDGTFDKRDAVVTVTFDKKGNLSSVAFNGVYTLGEKMSKAALNTIMGLAVVFVMLIFISLIIYCFKFIHEAEERAAAKKKASEPAPAPAPVVEETVEEEDDLELVAVIAAAIAASEGTDPNGLVVRSIKRVGKTNNWKRA</sequence>
<evidence type="ECO:0000256" key="1">
    <source>
        <dbReference type="ARBA" id="ARBA00004236"/>
    </source>
</evidence>
<evidence type="ECO:0000256" key="3">
    <source>
        <dbReference type="ARBA" id="ARBA00022692"/>
    </source>
</evidence>
<evidence type="ECO:0000256" key="2">
    <source>
        <dbReference type="ARBA" id="ARBA00022475"/>
    </source>
</evidence>
<keyword evidence="3 7" id="KW-0812">Transmembrane</keyword>
<evidence type="ECO:0000256" key="7">
    <source>
        <dbReference type="SAM" id="Phobius"/>
    </source>
</evidence>
<dbReference type="NCBIfam" id="TIGR01195">
    <property type="entry name" value="oadG_fam"/>
    <property type="match status" value="1"/>
</dbReference>
<dbReference type="Pfam" id="PF04277">
    <property type="entry name" value="OAD_gamma"/>
    <property type="match status" value="1"/>
</dbReference>
<keyword evidence="5 7" id="KW-0472">Membrane</keyword>
<organism evidence="9 10">
    <name type="scientific">Anthropogastromicrobium aceti</name>
    <dbReference type="NCBI Taxonomy" id="2981768"/>
    <lineage>
        <taxon>Bacteria</taxon>
        <taxon>Bacillati</taxon>
        <taxon>Bacillota</taxon>
        <taxon>Clostridia</taxon>
        <taxon>Lachnospirales</taxon>
        <taxon>Lachnospiraceae</taxon>
        <taxon>Anthropogastromicrobium</taxon>
    </lineage>
</organism>